<evidence type="ECO:0000313" key="2">
    <source>
        <dbReference type="Proteomes" id="UP000273044"/>
    </source>
</evidence>
<organism evidence="1 2">
    <name type="scientific">Arachnia propionica</name>
    <dbReference type="NCBI Taxonomy" id="1750"/>
    <lineage>
        <taxon>Bacteria</taxon>
        <taxon>Bacillati</taxon>
        <taxon>Actinomycetota</taxon>
        <taxon>Actinomycetes</taxon>
        <taxon>Propionibacteriales</taxon>
        <taxon>Propionibacteriaceae</taxon>
        <taxon>Arachnia</taxon>
    </lineage>
</organism>
<dbReference type="Proteomes" id="UP000273044">
    <property type="component" value="Chromosome"/>
</dbReference>
<protein>
    <recommendedName>
        <fullName evidence="3">Transposase Helix-turn-helix domain-containing protein</fullName>
    </recommendedName>
</protein>
<sequence length="78" mass="8516">MKTATSLDRDQILDLCELVHTSCSGNLPPAGSRVLGLFRCIQVTVLMLRHNLTQELLADIHTVSQATISRVVAVLHPP</sequence>
<dbReference type="AlphaFoldDB" id="A0A3S5ESW5"/>
<evidence type="ECO:0000313" key="1">
    <source>
        <dbReference type="EMBL" id="VEH71511.1"/>
    </source>
</evidence>
<proteinExistence type="predicted"/>
<keyword evidence="2" id="KW-1185">Reference proteome</keyword>
<evidence type="ECO:0008006" key="3">
    <source>
        <dbReference type="Google" id="ProtNLM"/>
    </source>
</evidence>
<name>A0A3S5ESW5_9ACTN</name>
<dbReference type="EMBL" id="LR134406">
    <property type="protein sequence ID" value="VEH71511.1"/>
    <property type="molecule type" value="Genomic_DNA"/>
</dbReference>
<reference evidence="1 2" key="1">
    <citation type="submission" date="2018-12" db="EMBL/GenBank/DDBJ databases">
        <authorList>
            <consortium name="Pathogen Informatics"/>
        </authorList>
    </citation>
    <scope>NUCLEOTIDE SEQUENCE [LARGE SCALE GENOMIC DNA]</scope>
    <source>
        <strain evidence="1 2">NCTC12967</strain>
    </source>
</reference>
<accession>A0A3S5ESW5</accession>
<gene>
    <name evidence="1" type="ORF">NCTC12967_02833</name>
</gene>